<dbReference type="InterPro" id="IPR001901">
    <property type="entry name" value="Translocase_SecE/Sec61-g"/>
</dbReference>
<evidence type="ECO:0000256" key="8">
    <source>
        <dbReference type="ARBA" id="ARBA00023136"/>
    </source>
</evidence>
<comment type="similarity">
    <text evidence="9">Belongs to the SecE/SEC61-gamma family.</text>
</comment>
<dbReference type="NCBIfam" id="NF004371">
    <property type="entry name" value="PRK05740.1-1"/>
    <property type="match status" value="1"/>
</dbReference>
<dbReference type="HAMAP" id="MF_00422">
    <property type="entry name" value="SecE"/>
    <property type="match status" value="1"/>
</dbReference>
<evidence type="ECO:0000256" key="3">
    <source>
        <dbReference type="ARBA" id="ARBA00022475"/>
    </source>
</evidence>
<reference evidence="10 11" key="1">
    <citation type="submission" date="2019-07" db="EMBL/GenBank/DDBJ databases">
        <title>Qingshengfaniella alkalisoli gen. nov., sp. nov., isolated from saline soil.</title>
        <authorList>
            <person name="Xu L."/>
            <person name="Huang X.-X."/>
            <person name="Sun J.-Q."/>
        </authorList>
    </citation>
    <scope>NUCLEOTIDE SEQUENCE [LARGE SCALE GENOMIC DNA]</scope>
    <source>
        <strain evidence="10 11">DSM 27279</strain>
    </source>
</reference>
<evidence type="ECO:0000256" key="6">
    <source>
        <dbReference type="ARBA" id="ARBA00022989"/>
    </source>
</evidence>
<keyword evidence="6 9" id="KW-1133">Transmembrane helix</keyword>
<dbReference type="GO" id="GO:0008320">
    <property type="term" value="F:protein transmembrane transporter activity"/>
    <property type="evidence" value="ECO:0007669"/>
    <property type="project" value="UniProtKB-UniRule"/>
</dbReference>
<keyword evidence="8 9" id="KW-0472">Membrane</keyword>
<comment type="function">
    <text evidence="9">Essential subunit of the Sec protein translocation channel SecYEG. Clamps together the 2 halves of SecY. May contact the channel plug during translocation.</text>
</comment>
<keyword evidence="2 9" id="KW-0813">Transport</keyword>
<evidence type="ECO:0000256" key="4">
    <source>
        <dbReference type="ARBA" id="ARBA00022692"/>
    </source>
</evidence>
<dbReference type="Gene3D" id="1.20.5.1030">
    <property type="entry name" value="Preprotein translocase secy subunit"/>
    <property type="match status" value="1"/>
</dbReference>
<proteinExistence type="inferred from homology"/>
<keyword evidence="4 9" id="KW-0812">Transmembrane</keyword>
<dbReference type="RefSeq" id="WP_143951470.1">
    <property type="nucleotide sequence ID" value="NZ_BAABMB010000001.1"/>
</dbReference>
<comment type="subunit">
    <text evidence="9">Component of the Sec protein translocase complex. Heterotrimer consisting of SecY, SecE and SecG subunits. The heterotrimers can form oligomers, although 1 heterotrimer is thought to be able to translocate proteins. Interacts with the ribosome. Interacts with SecDF, and other proteins may be involved. Interacts with SecA.</text>
</comment>
<comment type="caution">
    <text evidence="10">The sequence shown here is derived from an EMBL/GenBank/DDBJ whole genome shotgun (WGS) entry which is preliminary data.</text>
</comment>
<dbReference type="PANTHER" id="PTHR33910">
    <property type="entry name" value="PROTEIN TRANSLOCASE SUBUNIT SECE"/>
    <property type="match status" value="1"/>
</dbReference>
<gene>
    <name evidence="9 10" type="primary">secE</name>
    <name evidence="10" type="ORF">FOZ76_27350</name>
</gene>
<dbReference type="InterPro" id="IPR005807">
    <property type="entry name" value="SecE_bac"/>
</dbReference>
<dbReference type="AlphaFoldDB" id="A0A556A5Y6"/>
<evidence type="ECO:0000256" key="9">
    <source>
        <dbReference type="HAMAP-Rule" id="MF_00422"/>
    </source>
</evidence>
<evidence type="ECO:0000313" key="10">
    <source>
        <dbReference type="EMBL" id="TSH88303.1"/>
    </source>
</evidence>
<accession>A0A556A5Y6</accession>
<evidence type="ECO:0000313" key="11">
    <source>
        <dbReference type="Proteomes" id="UP000318405"/>
    </source>
</evidence>
<dbReference type="GO" id="GO:0009306">
    <property type="term" value="P:protein secretion"/>
    <property type="evidence" value="ECO:0007669"/>
    <property type="project" value="UniProtKB-UniRule"/>
</dbReference>
<feature type="transmembrane region" description="Helical" evidence="9">
    <location>
        <begin position="18"/>
        <end position="35"/>
    </location>
</feature>
<dbReference type="PANTHER" id="PTHR33910:SF1">
    <property type="entry name" value="PROTEIN TRANSLOCASE SUBUNIT SECE"/>
    <property type="match status" value="1"/>
</dbReference>
<feature type="transmembrane region" description="Helical" evidence="9">
    <location>
        <begin position="41"/>
        <end position="59"/>
    </location>
</feature>
<dbReference type="GO" id="GO:0006605">
    <property type="term" value="P:protein targeting"/>
    <property type="evidence" value="ECO:0007669"/>
    <property type="project" value="UniProtKB-UniRule"/>
</dbReference>
<dbReference type="Pfam" id="PF00584">
    <property type="entry name" value="SecE"/>
    <property type="match status" value="1"/>
</dbReference>
<comment type="subcellular location">
    <subcellularLocation>
        <location evidence="1">Membrane</location>
    </subcellularLocation>
</comment>
<dbReference type="GO" id="GO:0043952">
    <property type="term" value="P:protein transport by the Sec complex"/>
    <property type="evidence" value="ECO:0007669"/>
    <property type="project" value="UniProtKB-UniRule"/>
</dbReference>
<dbReference type="InterPro" id="IPR038379">
    <property type="entry name" value="SecE_sf"/>
</dbReference>
<dbReference type="Proteomes" id="UP000318405">
    <property type="component" value="Unassembled WGS sequence"/>
</dbReference>
<dbReference type="OrthoDB" id="9806365at2"/>
<comment type="caution">
    <text evidence="9">Lacks conserved residue(s) required for the propagation of feature annotation.</text>
</comment>
<dbReference type="PRINTS" id="PR01650">
    <property type="entry name" value="SECETRNLCASE"/>
</dbReference>
<keyword evidence="3 9" id="KW-1003">Cell membrane</keyword>
<dbReference type="NCBIfam" id="TIGR00964">
    <property type="entry name" value="secE_bact"/>
    <property type="match status" value="1"/>
</dbReference>
<dbReference type="EMBL" id="VLTJ01000046">
    <property type="protein sequence ID" value="TSH88303.1"/>
    <property type="molecule type" value="Genomic_DNA"/>
</dbReference>
<dbReference type="GO" id="GO:0065002">
    <property type="term" value="P:intracellular protein transmembrane transport"/>
    <property type="evidence" value="ECO:0007669"/>
    <property type="project" value="UniProtKB-UniRule"/>
</dbReference>
<organism evidence="10 11">
    <name type="scientific">Verticiella sediminum</name>
    <dbReference type="NCBI Taxonomy" id="1247510"/>
    <lineage>
        <taxon>Bacteria</taxon>
        <taxon>Pseudomonadati</taxon>
        <taxon>Pseudomonadota</taxon>
        <taxon>Betaproteobacteria</taxon>
        <taxon>Burkholderiales</taxon>
        <taxon>Alcaligenaceae</taxon>
        <taxon>Verticiella</taxon>
    </lineage>
</organism>
<protein>
    <recommendedName>
        <fullName evidence="9">Protein translocase subunit SecE</fullName>
    </recommendedName>
</protein>
<keyword evidence="11" id="KW-1185">Reference proteome</keyword>
<keyword evidence="5 9" id="KW-0653">Protein transport</keyword>
<sequence>MSNPGVQTVSSAADRVKVGLAIAVFIGGLVSFYVLGAQPMIARVGVILLGIVVAVAIAWTSEPGRRFVGFAQDSYNEVRRVVWPSRKETIQMTGIVFAFVAVMAVFLWLTDKLIEWLLYGLLLGWT</sequence>
<name>A0A556A5Y6_9BURK</name>
<evidence type="ECO:0000256" key="7">
    <source>
        <dbReference type="ARBA" id="ARBA00023010"/>
    </source>
</evidence>
<evidence type="ECO:0000256" key="1">
    <source>
        <dbReference type="ARBA" id="ARBA00004370"/>
    </source>
</evidence>
<keyword evidence="7 9" id="KW-0811">Translocation</keyword>
<dbReference type="GO" id="GO:0005886">
    <property type="term" value="C:plasma membrane"/>
    <property type="evidence" value="ECO:0007669"/>
    <property type="project" value="UniProtKB-UniRule"/>
</dbReference>
<evidence type="ECO:0000256" key="2">
    <source>
        <dbReference type="ARBA" id="ARBA00022448"/>
    </source>
</evidence>
<evidence type="ECO:0000256" key="5">
    <source>
        <dbReference type="ARBA" id="ARBA00022927"/>
    </source>
</evidence>
<feature type="transmembrane region" description="Helical" evidence="9">
    <location>
        <begin position="89"/>
        <end position="109"/>
    </location>
</feature>